<name>A0ABQ5V7A3_9PROT</name>
<sequence length="54" mass="6185">MLNLNAHCESPEYTSCLNSAYLQSESSQQKTYNWFSFGVEVRMSKELKAPHEAV</sequence>
<evidence type="ECO:0000313" key="1">
    <source>
        <dbReference type="EMBL" id="GLQ22461.1"/>
    </source>
</evidence>
<keyword evidence="2" id="KW-1185">Reference proteome</keyword>
<organism evidence="1 2">
    <name type="scientific">Algimonas ampicilliniresistens</name>
    <dbReference type="NCBI Taxonomy" id="1298735"/>
    <lineage>
        <taxon>Bacteria</taxon>
        <taxon>Pseudomonadati</taxon>
        <taxon>Pseudomonadota</taxon>
        <taxon>Alphaproteobacteria</taxon>
        <taxon>Maricaulales</taxon>
        <taxon>Robiginitomaculaceae</taxon>
        <taxon>Algimonas</taxon>
    </lineage>
</organism>
<reference evidence="1" key="2">
    <citation type="submission" date="2023-01" db="EMBL/GenBank/DDBJ databases">
        <title>Draft genome sequence of Algimonas ampicilliniresistens strain NBRC 108219.</title>
        <authorList>
            <person name="Sun Q."/>
            <person name="Mori K."/>
        </authorList>
    </citation>
    <scope>NUCLEOTIDE SEQUENCE</scope>
    <source>
        <strain evidence="1">NBRC 108219</strain>
    </source>
</reference>
<evidence type="ECO:0000313" key="2">
    <source>
        <dbReference type="Proteomes" id="UP001161391"/>
    </source>
</evidence>
<protein>
    <submittedName>
        <fullName evidence="1">Uncharacterized protein</fullName>
    </submittedName>
</protein>
<accession>A0ABQ5V7A3</accession>
<reference evidence="1" key="1">
    <citation type="journal article" date="2014" name="Int. J. Syst. Evol. Microbiol.">
        <title>Complete genome of a new Firmicutes species belonging to the dominant human colonic microbiota ('Ruminococcus bicirculans') reveals two chromosomes and a selective capacity to utilize plant glucans.</title>
        <authorList>
            <consortium name="NISC Comparative Sequencing Program"/>
            <person name="Wegmann U."/>
            <person name="Louis P."/>
            <person name="Goesmann A."/>
            <person name="Henrissat B."/>
            <person name="Duncan S.H."/>
            <person name="Flint H.J."/>
        </authorList>
    </citation>
    <scope>NUCLEOTIDE SEQUENCE</scope>
    <source>
        <strain evidence="1">NBRC 108219</strain>
    </source>
</reference>
<dbReference type="EMBL" id="BSNK01000001">
    <property type="protein sequence ID" value="GLQ22461.1"/>
    <property type="molecule type" value="Genomic_DNA"/>
</dbReference>
<comment type="caution">
    <text evidence="1">The sequence shown here is derived from an EMBL/GenBank/DDBJ whole genome shotgun (WGS) entry which is preliminary data.</text>
</comment>
<proteinExistence type="predicted"/>
<gene>
    <name evidence="1" type="ORF">GCM10007853_03350</name>
</gene>
<dbReference type="Proteomes" id="UP001161391">
    <property type="component" value="Unassembled WGS sequence"/>
</dbReference>